<comment type="caution">
    <text evidence="1">The sequence shown here is derived from an EMBL/GenBank/DDBJ whole genome shotgun (WGS) entry which is preliminary data.</text>
</comment>
<evidence type="ECO:0000313" key="2">
    <source>
        <dbReference type="Proteomes" id="UP001501222"/>
    </source>
</evidence>
<name>A0ABP6XKH7_9ACTN</name>
<evidence type="ECO:0000313" key="1">
    <source>
        <dbReference type="EMBL" id="GAA3568194.1"/>
    </source>
</evidence>
<dbReference type="EMBL" id="BAABAA010000005">
    <property type="protein sequence ID" value="GAA3568194.1"/>
    <property type="molecule type" value="Genomic_DNA"/>
</dbReference>
<proteinExistence type="predicted"/>
<dbReference type="InterPro" id="IPR028961">
    <property type="entry name" value="Imm21"/>
</dbReference>
<protein>
    <submittedName>
        <fullName evidence="1">Immunity 21 family protein</fullName>
    </submittedName>
</protein>
<dbReference type="Proteomes" id="UP001501222">
    <property type="component" value="Unassembled WGS sequence"/>
</dbReference>
<sequence length="184" mass="19168">MPNDEHSTAWVESMGGPLIVIPVSALDHWHGGTMQGTTAGDGSVVDDYDRACGVDELAGVIAVADRQALVLGDEPATTCYLPEHLAFVRWLGADSEVELLEAAETLLSDGETDWTDCGVWATDGPAVLMDSAEAGSDLGVPYPNGDGVPSEAPVAIQAGQWRVSAVQVTGEADPWVGVVRLSPV</sequence>
<dbReference type="Pfam" id="PF15589">
    <property type="entry name" value="Imm21"/>
    <property type="match status" value="1"/>
</dbReference>
<dbReference type="RefSeq" id="WP_344842887.1">
    <property type="nucleotide sequence ID" value="NZ_BAABAA010000005.1"/>
</dbReference>
<keyword evidence="2" id="KW-1185">Reference proteome</keyword>
<gene>
    <name evidence="1" type="ORF">GCM10022235_41530</name>
</gene>
<accession>A0ABP6XKH7</accession>
<reference evidence="2" key="1">
    <citation type="journal article" date="2019" name="Int. J. Syst. Evol. Microbiol.">
        <title>The Global Catalogue of Microorganisms (GCM) 10K type strain sequencing project: providing services to taxonomists for standard genome sequencing and annotation.</title>
        <authorList>
            <consortium name="The Broad Institute Genomics Platform"/>
            <consortium name="The Broad Institute Genome Sequencing Center for Infectious Disease"/>
            <person name="Wu L."/>
            <person name="Ma J."/>
        </authorList>
    </citation>
    <scope>NUCLEOTIDE SEQUENCE [LARGE SCALE GENOMIC DNA]</scope>
    <source>
        <strain evidence="2">JCM 16928</strain>
    </source>
</reference>
<organism evidence="1 2">
    <name type="scientific">Kribbella ginsengisoli</name>
    <dbReference type="NCBI Taxonomy" id="363865"/>
    <lineage>
        <taxon>Bacteria</taxon>
        <taxon>Bacillati</taxon>
        <taxon>Actinomycetota</taxon>
        <taxon>Actinomycetes</taxon>
        <taxon>Propionibacteriales</taxon>
        <taxon>Kribbellaceae</taxon>
        <taxon>Kribbella</taxon>
    </lineage>
</organism>